<dbReference type="InterPro" id="IPR001296">
    <property type="entry name" value="Glyco_trans_1"/>
</dbReference>
<proteinExistence type="predicted"/>
<dbReference type="PANTHER" id="PTHR12526:SF630">
    <property type="entry name" value="GLYCOSYLTRANSFERASE"/>
    <property type="match status" value="1"/>
</dbReference>
<dbReference type="GO" id="GO:0016757">
    <property type="term" value="F:glycosyltransferase activity"/>
    <property type="evidence" value="ECO:0007669"/>
    <property type="project" value="UniProtKB-KW"/>
</dbReference>
<keyword evidence="3" id="KW-0808">Transferase</keyword>
<dbReference type="InterPro" id="IPR028098">
    <property type="entry name" value="Glyco_trans_4-like_N"/>
</dbReference>
<dbReference type="AlphaFoldDB" id="A0A0S4SC00"/>
<feature type="domain" description="Glycosyl transferase family 1" evidence="1">
    <location>
        <begin position="164"/>
        <end position="323"/>
    </location>
</feature>
<keyword evidence="4" id="KW-1185">Reference proteome</keyword>
<comment type="caution">
    <text evidence="3">The sequence shown here is derived from an EMBL/GenBank/DDBJ whole genome shotgun (WGS) entry which is preliminary data.</text>
</comment>
<dbReference type="SUPFAM" id="SSF53756">
    <property type="entry name" value="UDP-Glycosyltransferase/glycogen phosphorylase"/>
    <property type="match status" value="1"/>
</dbReference>
<protein>
    <submittedName>
        <fullName evidence="3">General glycosylation pathway protein</fullName>
        <ecNumber evidence="3">2.4.-.-</ecNumber>
    </submittedName>
</protein>
<organism evidence="3 4">
    <name type="scientific">Campylobacter hyointestinalis subsp. hyointestinalis</name>
    <dbReference type="NCBI Taxonomy" id="91352"/>
    <lineage>
        <taxon>Bacteria</taxon>
        <taxon>Pseudomonadati</taxon>
        <taxon>Campylobacterota</taxon>
        <taxon>Epsilonproteobacteria</taxon>
        <taxon>Campylobacterales</taxon>
        <taxon>Campylobacteraceae</taxon>
        <taxon>Campylobacter</taxon>
    </lineage>
</organism>
<evidence type="ECO:0000313" key="4">
    <source>
        <dbReference type="Proteomes" id="UP000052237"/>
    </source>
</evidence>
<evidence type="ECO:0000313" key="3">
    <source>
        <dbReference type="EMBL" id="CUU84053.1"/>
    </source>
</evidence>
<dbReference type="Pfam" id="PF13439">
    <property type="entry name" value="Glyco_transf_4"/>
    <property type="match status" value="1"/>
</dbReference>
<dbReference type="PANTHER" id="PTHR12526">
    <property type="entry name" value="GLYCOSYLTRANSFERASE"/>
    <property type="match status" value="1"/>
</dbReference>
<dbReference type="EC" id="2.4.-.-" evidence="3"/>
<evidence type="ECO:0000259" key="2">
    <source>
        <dbReference type="Pfam" id="PF13439"/>
    </source>
</evidence>
<feature type="domain" description="Glycosyltransferase subfamily 4-like N-terminal" evidence="2">
    <location>
        <begin position="13"/>
        <end position="147"/>
    </location>
</feature>
<dbReference type="RefSeq" id="WP_059429564.1">
    <property type="nucleotide sequence ID" value="NZ_CP040464.1"/>
</dbReference>
<sequence length="347" mass="40157">MKILFFISAIRNGGAERVLQALSNAFLEVNHSCEIVYFEEDLHLYDFKCKKTHLNIYQNRSLLSKFSKFITIRKFIKSKKPDVIISFMDQTNINLILSTMFMKRNLIITEHVSQDLLKSRIWRFIRDFSYRFASGLSVLSKADFEYYKFVKNRAIIYNPIFEFKNGENIQKEDIILSVGRLEFVKGYDIYFEALSLIDKNLLKKWKIYVAGSGSLEADLKKIALNLGLQIDFLGYKEDIAKLYEKAKILSLSSRSEGLGNVLIESIFYGCARISTPTNGAKELINDGFDGFISEDFSPKAYALKLEKMLKNGDLLSKFSANANLRKPQFKIENIIDQWQTFIKECEK</sequence>
<dbReference type="EMBL" id="FAVB01000003">
    <property type="protein sequence ID" value="CUU84053.1"/>
    <property type="molecule type" value="Genomic_DNA"/>
</dbReference>
<dbReference type="Proteomes" id="UP000052237">
    <property type="component" value="Unassembled WGS sequence"/>
</dbReference>
<reference evidence="3 4" key="1">
    <citation type="submission" date="2015-11" db="EMBL/GenBank/DDBJ databases">
        <authorList>
            <consortium name="Pathogen Informatics"/>
        </authorList>
    </citation>
    <scope>NUCLEOTIDE SEQUENCE [LARGE SCALE GENOMIC DNA]</scope>
    <source>
        <strain evidence="3 4">006A-0059</strain>
    </source>
</reference>
<dbReference type="Gene3D" id="3.40.50.2000">
    <property type="entry name" value="Glycogen Phosphorylase B"/>
    <property type="match status" value="2"/>
</dbReference>
<evidence type="ECO:0000259" key="1">
    <source>
        <dbReference type="Pfam" id="PF00534"/>
    </source>
</evidence>
<dbReference type="Pfam" id="PF00534">
    <property type="entry name" value="Glycos_transf_1"/>
    <property type="match status" value="1"/>
</dbReference>
<keyword evidence="3" id="KW-0328">Glycosyltransferase</keyword>
<accession>A0A0S4SC00</accession>
<gene>
    <name evidence="3" type="primary">cotSA_1</name>
    <name evidence="3" type="ORF">ERS686654_01484</name>
</gene>
<name>A0A0S4SC00_CAMHY</name>